<feature type="compositionally biased region" description="Polar residues" evidence="2">
    <location>
        <begin position="814"/>
        <end position="824"/>
    </location>
</feature>
<feature type="region of interest" description="Disordered" evidence="2">
    <location>
        <begin position="659"/>
        <end position="698"/>
    </location>
</feature>
<dbReference type="Proteomes" id="UP000245942">
    <property type="component" value="Unassembled WGS sequence"/>
</dbReference>
<feature type="compositionally biased region" description="Low complexity" evidence="2">
    <location>
        <begin position="825"/>
        <end position="854"/>
    </location>
</feature>
<feature type="region of interest" description="Disordered" evidence="2">
    <location>
        <begin position="944"/>
        <end position="1015"/>
    </location>
</feature>
<dbReference type="EMBL" id="KZ819328">
    <property type="protein sequence ID" value="PWN20370.1"/>
    <property type="molecule type" value="Genomic_DNA"/>
</dbReference>
<dbReference type="RefSeq" id="XP_025347530.1">
    <property type="nucleotide sequence ID" value="XM_025492638.1"/>
</dbReference>
<feature type="compositionally biased region" description="Polar residues" evidence="2">
    <location>
        <begin position="294"/>
        <end position="305"/>
    </location>
</feature>
<feature type="region of interest" description="Disordered" evidence="2">
    <location>
        <begin position="252"/>
        <end position="371"/>
    </location>
</feature>
<feature type="compositionally biased region" description="Basic residues" evidence="2">
    <location>
        <begin position="659"/>
        <end position="668"/>
    </location>
</feature>
<dbReference type="GO" id="GO:0005634">
    <property type="term" value="C:nucleus"/>
    <property type="evidence" value="ECO:0007669"/>
    <property type="project" value="TreeGrafter"/>
</dbReference>
<feature type="compositionally biased region" description="Basic residues" evidence="2">
    <location>
        <begin position="331"/>
        <end position="341"/>
    </location>
</feature>
<evidence type="ECO:0000313" key="3">
    <source>
        <dbReference type="EMBL" id="PWN20370.1"/>
    </source>
</evidence>
<feature type="compositionally biased region" description="Basic and acidic residues" evidence="2">
    <location>
        <begin position="1"/>
        <end position="15"/>
    </location>
</feature>
<dbReference type="OrthoDB" id="354769at2759"/>
<feature type="compositionally biased region" description="Low complexity" evidence="2">
    <location>
        <begin position="786"/>
        <end position="796"/>
    </location>
</feature>
<proteinExistence type="inferred from homology"/>
<dbReference type="GO" id="GO:0005739">
    <property type="term" value="C:mitochondrion"/>
    <property type="evidence" value="ECO:0007669"/>
    <property type="project" value="TreeGrafter"/>
</dbReference>
<dbReference type="GO" id="GO:0045145">
    <property type="term" value="F:single-stranded DNA 5'-3' DNA exonuclease activity"/>
    <property type="evidence" value="ECO:0007669"/>
    <property type="project" value="InterPro"/>
</dbReference>
<feature type="compositionally biased region" description="Basic and acidic residues" evidence="2">
    <location>
        <begin position="316"/>
        <end position="325"/>
    </location>
</feature>
<feature type="compositionally biased region" description="Polar residues" evidence="2">
    <location>
        <begin position="84"/>
        <end position="93"/>
    </location>
</feature>
<feature type="compositionally biased region" description="Acidic residues" evidence="2">
    <location>
        <begin position="1000"/>
        <end position="1015"/>
    </location>
</feature>
<feature type="compositionally biased region" description="Basic and acidic residues" evidence="2">
    <location>
        <begin position="803"/>
        <end position="813"/>
    </location>
</feature>
<accession>A0A316U590</accession>
<dbReference type="GeneID" id="37014372"/>
<dbReference type="PANTHER" id="PTHR14464">
    <property type="entry name" value="EXONUCLEASE V"/>
    <property type="match status" value="1"/>
</dbReference>
<dbReference type="PANTHER" id="PTHR14464:SF4">
    <property type="entry name" value="EXONUCLEASE V"/>
    <property type="match status" value="1"/>
</dbReference>
<evidence type="ECO:0000256" key="2">
    <source>
        <dbReference type="SAM" id="MobiDB-lite"/>
    </source>
</evidence>
<evidence type="ECO:0008006" key="5">
    <source>
        <dbReference type="Google" id="ProtNLM"/>
    </source>
</evidence>
<feature type="region of interest" description="Disordered" evidence="2">
    <location>
        <begin position="412"/>
        <end position="458"/>
    </location>
</feature>
<evidence type="ECO:0000256" key="1">
    <source>
        <dbReference type="ARBA" id="ARBA00009797"/>
    </source>
</evidence>
<sequence>MEKARADASGSDHHAVSPSLAAEERTAEAATEVALPPSSGTSASVSLEDHQRGHGPSSSHATGSAANLPPATATSTKEEKDIVSPTSSPAEASQRQRRPGTRRSHIAPSSLAAYVESKGYFSVTELVGPTWCEYSYQYGIFGLSFLPASQRPTEVALPSGAVLRPNFVLAEKKEEIQVAGREIHKKLEEEIHPEKVYVQTKSREDDWALRLLRLVVGLRALIDGGCVRELPVFGWVQDHLVMGIIDEIERRPLAPKKRKQQPPSVLDAEPPQDQPKLPFAPPTSPHKTSSTSTANPQTQIKSPSAGTGKKQWASQEEWKAHERKVSAAKKMAAKSKNKAKSRAGGPTASQSKSAAPATPEKSQKSPAKGTLMGFFGVTKGAVDLADSATVSESQGEVENLLEVDVAAPAAGLSPAEASSAPVPSQSMQSSQAVAAPSSQQPSRNPKVDRKVDAGPPDSPRFGYFLGDTKTRLFPAIPAIVDQRAARLQTMLYKRLLDGLCLGAMRRRAAHLGKEVADAARDPSEAERDVGLLLDTDATPVEFERLFSSLGLEARETLSDAFLEDAQVLLEGIEPPTGRKSTRGGREEPIDLTASQEILPGVQSLSDVAQLADKTLVELIYTARKQAGLSAETGPEEGTHYAAALQTSLSLIYRLQSKKGGRWKRNKKKRDPEETSKALPPSEKVGSSDTPQSLAGEAVRHQTSTLPFATQANGLAMHDADNDDEVQLMLAIQMSLDSQAEVRLSGAGAEDGEGKEGSQGSPPVATPIKTRGRGKRRSSASTVSGLSQASSSPFSQQPRRKSRRLAEARGEESSAVKTNGSQVNQTSANSPSLASTPTAPPKNSNGSSSKSNSDGKSTLIGTVHYTHSPRLLSLHLSSILGFWLQTRMPRGVKESETWKCNGCEWREGCEWRAERGEERWKDALASRSRREEEQMVMQMEHQREIGQLGEGEDAEEEEGDSSAEIIDLGVGNTDSVREEEEGPGDEDEDEDLWKHFNTTDDIGDELDIEEMDISMH</sequence>
<name>A0A316U590_9BASI</name>
<dbReference type="AlphaFoldDB" id="A0A316U590"/>
<keyword evidence="4" id="KW-1185">Reference proteome</keyword>
<feature type="compositionally biased region" description="Basic residues" evidence="2">
    <location>
        <begin position="95"/>
        <end position="105"/>
    </location>
</feature>
<feature type="compositionally biased region" description="Polar residues" evidence="2">
    <location>
        <begin position="56"/>
        <end position="65"/>
    </location>
</feature>
<feature type="compositionally biased region" description="Low complexity" evidence="2">
    <location>
        <begin position="412"/>
        <end position="442"/>
    </location>
</feature>
<feature type="compositionally biased region" description="Acidic residues" evidence="2">
    <location>
        <begin position="976"/>
        <end position="990"/>
    </location>
</feature>
<evidence type="ECO:0000313" key="4">
    <source>
        <dbReference type="Proteomes" id="UP000245942"/>
    </source>
</evidence>
<dbReference type="PROSITE" id="PS50330">
    <property type="entry name" value="UIM"/>
    <property type="match status" value="1"/>
</dbReference>
<dbReference type="Pfam" id="PF09810">
    <property type="entry name" value="Exo5"/>
    <property type="match status" value="2"/>
</dbReference>
<organism evidence="3 4">
    <name type="scientific">Pseudomicrostroma glucosiphilum</name>
    <dbReference type="NCBI Taxonomy" id="1684307"/>
    <lineage>
        <taxon>Eukaryota</taxon>
        <taxon>Fungi</taxon>
        <taxon>Dikarya</taxon>
        <taxon>Basidiomycota</taxon>
        <taxon>Ustilaginomycotina</taxon>
        <taxon>Exobasidiomycetes</taxon>
        <taxon>Microstromatales</taxon>
        <taxon>Microstromatales incertae sedis</taxon>
        <taxon>Pseudomicrostroma</taxon>
    </lineage>
</organism>
<reference evidence="3 4" key="1">
    <citation type="journal article" date="2018" name="Mol. Biol. Evol.">
        <title>Broad Genomic Sampling Reveals a Smut Pathogenic Ancestry of the Fungal Clade Ustilaginomycotina.</title>
        <authorList>
            <person name="Kijpornyongpan T."/>
            <person name="Mondo S.J."/>
            <person name="Barry K."/>
            <person name="Sandor L."/>
            <person name="Lee J."/>
            <person name="Lipzen A."/>
            <person name="Pangilinan J."/>
            <person name="LaButti K."/>
            <person name="Hainaut M."/>
            <person name="Henrissat B."/>
            <person name="Grigoriev I.V."/>
            <person name="Spatafora J.W."/>
            <person name="Aime M.C."/>
        </authorList>
    </citation>
    <scope>NUCLEOTIDE SEQUENCE [LARGE SCALE GENOMIC DNA]</scope>
    <source>
        <strain evidence="3 4">MCA 4718</strain>
    </source>
</reference>
<dbReference type="InterPro" id="IPR019190">
    <property type="entry name" value="EXOV"/>
</dbReference>
<protein>
    <recommendedName>
        <fullName evidence="5">Defects in morphology protein 1</fullName>
    </recommendedName>
</protein>
<feature type="region of interest" description="Disordered" evidence="2">
    <location>
        <begin position="741"/>
        <end position="854"/>
    </location>
</feature>
<gene>
    <name evidence="3" type="ORF">BCV69DRAFT_283243</name>
</gene>
<dbReference type="InterPro" id="IPR003903">
    <property type="entry name" value="UIM_dom"/>
</dbReference>
<feature type="compositionally biased region" description="Acidic residues" evidence="2">
    <location>
        <begin position="949"/>
        <end position="960"/>
    </location>
</feature>
<feature type="region of interest" description="Disordered" evidence="2">
    <location>
        <begin position="1"/>
        <end position="105"/>
    </location>
</feature>
<dbReference type="GO" id="GO:0036297">
    <property type="term" value="P:interstrand cross-link repair"/>
    <property type="evidence" value="ECO:0007669"/>
    <property type="project" value="TreeGrafter"/>
</dbReference>
<comment type="similarity">
    <text evidence="1">Belongs to the EXO5 family.</text>
</comment>